<dbReference type="EMBL" id="JAQIZT010000018">
    <property type="protein sequence ID" value="KAJ6957184.1"/>
    <property type="molecule type" value="Genomic_DNA"/>
</dbReference>
<evidence type="ECO:0000256" key="1">
    <source>
        <dbReference type="SAM" id="Phobius"/>
    </source>
</evidence>
<sequence length="287" mass="32919">MENSYVSSSWNPSLFEQPISAEKFFLTGERRQGVLVIRNFDHVFLAFEYPPLAIRCPPGSLTTIQGPPILPIAGYTKTSANIINRPQMYLLHPVHAHCLSNPSFLFPIVHFFINITTLGKHVNQRFTKLSTLLYPTLSPTNTLDLQFPKQTNRITRPPHLHVPTNHRTPRNGIQLAHFIEHLSWKLNPSFLSTTTCTHQSILHINFITKPKSQPMNRFTQVQVPNTITSLKNKRVSSAPPFLCFRQPWWLVVLVVVWISSDLTLLDFGVLDLHLKGKRARKLLRRVK</sequence>
<protein>
    <submittedName>
        <fullName evidence="2">Uncharacterized protein</fullName>
    </submittedName>
</protein>
<dbReference type="AlphaFoldDB" id="A0AAD6LAW3"/>
<evidence type="ECO:0000313" key="3">
    <source>
        <dbReference type="Proteomes" id="UP001164929"/>
    </source>
</evidence>
<proteinExistence type="predicted"/>
<organism evidence="2 3">
    <name type="scientific">Populus alba x Populus x berolinensis</name>
    <dbReference type="NCBI Taxonomy" id="444605"/>
    <lineage>
        <taxon>Eukaryota</taxon>
        <taxon>Viridiplantae</taxon>
        <taxon>Streptophyta</taxon>
        <taxon>Embryophyta</taxon>
        <taxon>Tracheophyta</taxon>
        <taxon>Spermatophyta</taxon>
        <taxon>Magnoliopsida</taxon>
        <taxon>eudicotyledons</taxon>
        <taxon>Gunneridae</taxon>
        <taxon>Pentapetalae</taxon>
        <taxon>rosids</taxon>
        <taxon>fabids</taxon>
        <taxon>Malpighiales</taxon>
        <taxon>Salicaceae</taxon>
        <taxon>Saliceae</taxon>
        <taxon>Populus</taxon>
    </lineage>
</organism>
<accession>A0AAD6LAW3</accession>
<evidence type="ECO:0000313" key="2">
    <source>
        <dbReference type="EMBL" id="KAJ6957184.1"/>
    </source>
</evidence>
<name>A0AAD6LAW3_9ROSI</name>
<keyword evidence="3" id="KW-1185">Reference proteome</keyword>
<feature type="transmembrane region" description="Helical" evidence="1">
    <location>
        <begin position="248"/>
        <end position="274"/>
    </location>
</feature>
<keyword evidence="1" id="KW-0472">Membrane</keyword>
<gene>
    <name evidence="2" type="ORF">NC653_039192</name>
</gene>
<reference evidence="2 3" key="1">
    <citation type="journal article" date="2023" name="Mol. Ecol. Resour.">
        <title>Chromosome-level genome assembly of a triploid poplar Populus alba 'Berolinensis'.</title>
        <authorList>
            <person name="Chen S."/>
            <person name="Yu Y."/>
            <person name="Wang X."/>
            <person name="Wang S."/>
            <person name="Zhang T."/>
            <person name="Zhou Y."/>
            <person name="He R."/>
            <person name="Meng N."/>
            <person name="Wang Y."/>
            <person name="Liu W."/>
            <person name="Liu Z."/>
            <person name="Liu J."/>
            <person name="Guo Q."/>
            <person name="Huang H."/>
            <person name="Sederoff R.R."/>
            <person name="Wang G."/>
            <person name="Qu G."/>
            <person name="Chen S."/>
        </authorList>
    </citation>
    <scope>NUCLEOTIDE SEQUENCE [LARGE SCALE GENOMIC DNA]</scope>
    <source>
        <strain evidence="2">SC-2020</strain>
    </source>
</reference>
<dbReference type="Proteomes" id="UP001164929">
    <property type="component" value="Chromosome 18"/>
</dbReference>
<comment type="caution">
    <text evidence="2">The sequence shown here is derived from an EMBL/GenBank/DDBJ whole genome shotgun (WGS) entry which is preliminary data.</text>
</comment>
<keyword evidence="1" id="KW-1133">Transmembrane helix</keyword>
<keyword evidence="1" id="KW-0812">Transmembrane</keyword>